<evidence type="ECO:0000313" key="3">
    <source>
        <dbReference type="EMBL" id="CAF3656563.1"/>
    </source>
</evidence>
<dbReference type="InterPro" id="IPR011042">
    <property type="entry name" value="6-blade_b-propeller_TolB-like"/>
</dbReference>
<dbReference type="Pfam" id="PF01436">
    <property type="entry name" value="NHL"/>
    <property type="match status" value="1"/>
</dbReference>
<dbReference type="EMBL" id="CAJNOT010000964">
    <property type="protein sequence ID" value="CAF1118377.1"/>
    <property type="molecule type" value="Genomic_DNA"/>
</dbReference>
<dbReference type="EMBL" id="CAJOBD010000374">
    <property type="protein sequence ID" value="CAF3656563.1"/>
    <property type="molecule type" value="Genomic_DNA"/>
</dbReference>
<accession>A0A818RGG2</accession>
<evidence type="ECO:0000256" key="1">
    <source>
        <dbReference type="ARBA" id="ARBA00022737"/>
    </source>
</evidence>
<sequence>MEGAKQGIVVAGGQGEGNGLTQLQYPEGVIVDQLGTVYVADSHNDRIMRWPKGATQGSVIVGENGEGEQSNPLGTLTGLSFDQHGNLYAIDMRDSRQHFLRSANVNADVKWIRNGITIAGGNASGNATNQLCNPYSLCIDDNQTVYIADC</sequence>
<dbReference type="SUPFAM" id="SSF101898">
    <property type="entry name" value="NHL repeat"/>
    <property type="match status" value="1"/>
</dbReference>
<protein>
    <submittedName>
        <fullName evidence="3">Uncharacterized protein</fullName>
    </submittedName>
</protein>
<name>A0A818RGG2_9BILA</name>
<gene>
    <name evidence="3" type="ORF">JBS370_LOCUS6657</name>
    <name evidence="2" type="ORF">ZHD862_LOCUS18493</name>
</gene>
<dbReference type="Proteomes" id="UP000663864">
    <property type="component" value="Unassembled WGS sequence"/>
</dbReference>
<dbReference type="Gene3D" id="2.120.10.30">
    <property type="entry name" value="TolB, C-terminal domain"/>
    <property type="match status" value="1"/>
</dbReference>
<proteinExistence type="predicted"/>
<organism evidence="3 4">
    <name type="scientific">Rotaria sordida</name>
    <dbReference type="NCBI Taxonomy" id="392033"/>
    <lineage>
        <taxon>Eukaryota</taxon>
        <taxon>Metazoa</taxon>
        <taxon>Spiralia</taxon>
        <taxon>Gnathifera</taxon>
        <taxon>Rotifera</taxon>
        <taxon>Eurotatoria</taxon>
        <taxon>Bdelloidea</taxon>
        <taxon>Philodinida</taxon>
        <taxon>Philodinidae</taxon>
        <taxon>Rotaria</taxon>
    </lineage>
</organism>
<dbReference type="AlphaFoldDB" id="A0A818RGG2"/>
<reference evidence="3" key="1">
    <citation type="submission" date="2021-02" db="EMBL/GenBank/DDBJ databases">
        <authorList>
            <person name="Nowell W R."/>
        </authorList>
    </citation>
    <scope>NUCLEOTIDE SEQUENCE</scope>
</reference>
<comment type="caution">
    <text evidence="3">The sequence shown here is derived from an EMBL/GenBank/DDBJ whole genome shotgun (WGS) entry which is preliminary data.</text>
</comment>
<dbReference type="InterPro" id="IPR001258">
    <property type="entry name" value="NHL_repeat"/>
</dbReference>
<dbReference type="Proteomes" id="UP000663836">
    <property type="component" value="Unassembled WGS sequence"/>
</dbReference>
<evidence type="ECO:0000313" key="4">
    <source>
        <dbReference type="Proteomes" id="UP000663836"/>
    </source>
</evidence>
<evidence type="ECO:0000313" key="2">
    <source>
        <dbReference type="EMBL" id="CAF1118377.1"/>
    </source>
</evidence>
<keyword evidence="1" id="KW-0677">Repeat</keyword>